<sequence>MDDIGFRYNMLNFFLEEKEKERIEEEKKVEEEAKQKEIDEREKKIRENKEKQAEIKLKKQQEREEESKTFPKVIRLFIGNLNPQVNTEDMKQLFSVLKDTDVQSLEKIYDATTSEYKGFGYCNVHFGTIDAFEQCTKSLDKAKWKGRVISIQKSKPSYLVKWNQVQEAERLQLEKEQQEREQKEKEEKEKYEKWKSDEIEKWKKRWRLERKKMYALYDQYLEYIKQNPHLRNTIKDQNSKSNNSDSTNSNNNRLPRLGREYSFLNNLLDNEENNNNGKESTVDFGDDNDEYEDEDEYNIQKPTSYENDYSKSAKANITNNWNTQNYEDTYTKGNNNNKKSQQYEQSYEDQYSNYNDQYDNQYEGYGDENNYNNDGDGEEGKQITYDIKKQSKEEGERKRLEAFKKRNMERDRMAASVRSTLSSMSNEVVTFDSDDDTPTVKVSNNNTTQQQQQQETHQPNTYTNSWNNQNYEDTYAKGYNNNNRNNNNSWNNNNQNYEDTTYAKGNNRNTWNNNNQNYEDQYSNNTNNSRYNNNNNSWNNESYEDSYSKGYNNKFNKHDDNNQEKALTTPEESERKRLDAFKKRSMEKERLAAAVRNSTKVDDVITFDSDDDSKPKSKVSLANNTMTEITPLPVVKRKAIPWKKVPRYDPNLMNADDLEISVEQQTQTSKPKESKSKLKEKSEEMKVPEHKHDEPTTTTKTETEITQPTTTKKTKKVEVNTSWRSLFSKNHQIQKKEETSQQSEFNIFSIIKSTVDNSSSKDNQKNNNSSNVLPKFSIDSNQEDTLIINHSNTNNGDKKQSNTSQPSKVSTGTSFFKLDKKEKVKEGDNEDDDDFWGNSNISNKRKLQMKKEQEKQQDFKKFKSK</sequence>
<feature type="region of interest" description="Disordered" evidence="3">
    <location>
        <begin position="24"/>
        <end position="63"/>
    </location>
</feature>
<evidence type="ECO:0000256" key="2">
    <source>
        <dbReference type="SAM" id="Coils"/>
    </source>
</evidence>
<dbReference type="InParanoid" id="A0A152A2E4"/>
<keyword evidence="1" id="KW-0694">RNA-binding</keyword>
<evidence type="ECO:0000256" key="3">
    <source>
        <dbReference type="SAM" id="MobiDB-lite"/>
    </source>
</evidence>
<feature type="compositionally biased region" description="Polar residues" evidence="3">
    <location>
        <begin position="778"/>
        <end position="814"/>
    </location>
</feature>
<feature type="coiled-coil region" evidence="2">
    <location>
        <begin position="161"/>
        <end position="193"/>
    </location>
</feature>
<evidence type="ECO:0000259" key="4">
    <source>
        <dbReference type="PROSITE" id="PS50102"/>
    </source>
</evidence>
<accession>A0A152A2E4</accession>
<feature type="domain" description="RRM" evidence="4">
    <location>
        <begin position="74"/>
        <end position="156"/>
    </location>
</feature>
<feature type="compositionally biased region" description="Basic and acidic residues" evidence="3">
    <location>
        <begin position="849"/>
        <end position="865"/>
    </location>
</feature>
<dbReference type="GO" id="GO:0003723">
    <property type="term" value="F:RNA binding"/>
    <property type="evidence" value="ECO:0007669"/>
    <property type="project" value="UniProtKB-UniRule"/>
</dbReference>
<feature type="compositionally biased region" description="Acidic residues" evidence="3">
    <location>
        <begin position="284"/>
        <end position="297"/>
    </location>
</feature>
<feature type="compositionally biased region" description="Low complexity" evidence="3">
    <location>
        <begin position="480"/>
        <end position="496"/>
    </location>
</feature>
<feature type="compositionally biased region" description="Polar residues" evidence="3">
    <location>
        <begin position="462"/>
        <end position="472"/>
    </location>
</feature>
<feature type="compositionally biased region" description="Polar residues" evidence="3">
    <location>
        <begin position="719"/>
        <end position="731"/>
    </location>
</feature>
<dbReference type="EMBL" id="LODT01000015">
    <property type="protein sequence ID" value="KYR00422.1"/>
    <property type="molecule type" value="Genomic_DNA"/>
</dbReference>
<feature type="compositionally biased region" description="Polar residues" evidence="3">
    <location>
        <begin position="740"/>
        <end position="755"/>
    </location>
</feature>
<evidence type="ECO:0000313" key="5">
    <source>
        <dbReference type="EMBL" id="KYR00422.1"/>
    </source>
</evidence>
<feature type="compositionally biased region" description="Low complexity" evidence="3">
    <location>
        <begin position="696"/>
        <end position="711"/>
    </location>
</feature>
<gene>
    <name evidence="5" type="ORF">DLAC_03177</name>
</gene>
<feature type="region of interest" description="Disordered" evidence="3">
    <location>
        <begin position="231"/>
        <end position="256"/>
    </location>
</feature>
<feature type="compositionally biased region" description="Low complexity" evidence="3">
    <location>
        <begin position="444"/>
        <end position="461"/>
    </location>
</feature>
<protein>
    <recommendedName>
        <fullName evidence="4">RRM domain-containing protein</fullName>
    </recommendedName>
</protein>
<proteinExistence type="predicted"/>
<feature type="region of interest" description="Disordered" evidence="3">
    <location>
        <begin position="326"/>
        <end position="574"/>
    </location>
</feature>
<organism evidence="5 6">
    <name type="scientific">Tieghemostelium lacteum</name>
    <name type="common">Slime mold</name>
    <name type="synonym">Dictyostelium lacteum</name>
    <dbReference type="NCBI Taxonomy" id="361077"/>
    <lineage>
        <taxon>Eukaryota</taxon>
        <taxon>Amoebozoa</taxon>
        <taxon>Evosea</taxon>
        <taxon>Eumycetozoa</taxon>
        <taxon>Dictyostelia</taxon>
        <taxon>Dictyosteliales</taxon>
        <taxon>Raperosteliaceae</taxon>
        <taxon>Tieghemostelium</taxon>
    </lineage>
</organism>
<dbReference type="PROSITE" id="PS50102">
    <property type="entry name" value="RRM"/>
    <property type="match status" value="1"/>
</dbReference>
<feature type="region of interest" description="Disordered" evidence="3">
    <location>
        <begin position="661"/>
        <end position="865"/>
    </location>
</feature>
<dbReference type="Pfam" id="PF00076">
    <property type="entry name" value="RRM_1"/>
    <property type="match status" value="1"/>
</dbReference>
<dbReference type="Proteomes" id="UP000076078">
    <property type="component" value="Unassembled WGS sequence"/>
</dbReference>
<feature type="compositionally biased region" description="Low complexity" evidence="3">
    <location>
        <begin position="340"/>
        <end position="374"/>
    </location>
</feature>
<dbReference type="STRING" id="361077.A0A152A2E4"/>
<feature type="compositionally biased region" description="Basic and acidic residues" evidence="3">
    <location>
        <begin position="378"/>
        <end position="413"/>
    </location>
</feature>
<dbReference type="AlphaFoldDB" id="A0A152A2E4"/>
<dbReference type="OrthoDB" id="21643at2759"/>
<feature type="region of interest" description="Disordered" evidence="3">
    <location>
        <begin position="268"/>
        <end position="311"/>
    </location>
</feature>
<dbReference type="SMART" id="SM00360">
    <property type="entry name" value="RRM"/>
    <property type="match status" value="1"/>
</dbReference>
<feature type="compositionally biased region" description="Polar residues" evidence="3">
    <location>
        <begin position="417"/>
        <end position="428"/>
    </location>
</feature>
<feature type="compositionally biased region" description="Polar residues" evidence="3">
    <location>
        <begin position="326"/>
        <end position="339"/>
    </location>
</feature>
<dbReference type="InterPro" id="IPR012677">
    <property type="entry name" value="Nucleotide-bd_a/b_plait_sf"/>
</dbReference>
<evidence type="ECO:0000256" key="1">
    <source>
        <dbReference type="PROSITE-ProRule" id="PRU00176"/>
    </source>
</evidence>
<dbReference type="SUPFAM" id="SSF54928">
    <property type="entry name" value="RNA-binding domain, RBD"/>
    <property type="match status" value="1"/>
</dbReference>
<keyword evidence="6" id="KW-1185">Reference proteome</keyword>
<feature type="compositionally biased region" description="Low complexity" evidence="3">
    <location>
        <begin position="506"/>
        <end position="541"/>
    </location>
</feature>
<dbReference type="InterPro" id="IPR000504">
    <property type="entry name" value="RRM_dom"/>
</dbReference>
<dbReference type="OMA" id="NKDDKWN"/>
<dbReference type="InterPro" id="IPR035979">
    <property type="entry name" value="RBD_domain_sf"/>
</dbReference>
<name>A0A152A2E4_TIELA</name>
<feature type="compositionally biased region" description="Basic and acidic residues" evidence="3">
    <location>
        <begin position="817"/>
        <end position="827"/>
    </location>
</feature>
<feature type="compositionally biased region" description="Low complexity" evidence="3">
    <location>
        <begin position="239"/>
        <end position="252"/>
    </location>
</feature>
<dbReference type="FunCoup" id="A0A152A2E4">
    <property type="interactions" value="425"/>
</dbReference>
<evidence type="ECO:0000313" key="6">
    <source>
        <dbReference type="Proteomes" id="UP000076078"/>
    </source>
</evidence>
<comment type="caution">
    <text evidence="5">The sequence shown here is derived from an EMBL/GenBank/DDBJ whole genome shotgun (WGS) entry which is preliminary data.</text>
</comment>
<dbReference type="Gene3D" id="3.30.70.330">
    <property type="match status" value="1"/>
</dbReference>
<feature type="compositionally biased region" description="Basic and acidic residues" evidence="3">
    <location>
        <begin position="670"/>
        <end position="695"/>
    </location>
</feature>
<keyword evidence="2" id="KW-0175">Coiled coil</keyword>
<reference evidence="5 6" key="1">
    <citation type="submission" date="2015-12" db="EMBL/GenBank/DDBJ databases">
        <title>Dictyostelia acquired genes for synthesis and detection of signals that induce cell-type specialization by lateral gene transfer from prokaryotes.</title>
        <authorList>
            <person name="Gloeckner G."/>
            <person name="Schaap P."/>
        </authorList>
    </citation>
    <scope>NUCLEOTIDE SEQUENCE [LARGE SCALE GENOMIC DNA]</scope>
    <source>
        <strain evidence="5 6">TK</strain>
    </source>
</reference>
<feature type="compositionally biased region" description="Low complexity" evidence="3">
    <location>
        <begin position="756"/>
        <end position="771"/>
    </location>
</feature>